<organism evidence="10 11">
    <name type="scientific">Sulfuritalea hydrogenivorans sk43H</name>
    <dbReference type="NCBI Taxonomy" id="1223802"/>
    <lineage>
        <taxon>Bacteria</taxon>
        <taxon>Pseudomonadati</taxon>
        <taxon>Pseudomonadota</taxon>
        <taxon>Betaproteobacteria</taxon>
        <taxon>Nitrosomonadales</taxon>
        <taxon>Sterolibacteriaceae</taxon>
        <taxon>Sulfuritalea</taxon>
    </lineage>
</organism>
<dbReference type="Pfam" id="PF00676">
    <property type="entry name" value="E1_dh"/>
    <property type="match status" value="1"/>
</dbReference>
<comment type="similarity">
    <text evidence="3">Belongs to the alpha-ketoglutarate dehydrogenase family.</text>
</comment>
<evidence type="ECO:0000256" key="7">
    <source>
        <dbReference type="ARBA" id="ARBA00023052"/>
    </source>
</evidence>
<dbReference type="Gene3D" id="3.40.50.12470">
    <property type="match status" value="1"/>
</dbReference>
<evidence type="ECO:0000256" key="3">
    <source>
        <dbReference type="ARBA" id="ARBA00006936"/>
    </source>
</evidence>
<evidence type="ECO:0000256" key="8">
    <source>
        <dbReference type="ARBA" id="ARBA00030680"/>
    </source>
</evidence>
<comment type="cofactor">
    <cofactor evidence="1">
        <name>thiamine diphosphate</name>
        <dbReference type="ChEBI" id="CHEBI:58937"/>
    </cofactor>
</comment>
<dbReference type="Pfam" id="PF16078">
    <property type="entry name" value="2-oxogl_dehyd_N"/>
    <property type="match status" value="1"/>
</dbReference>
<dbReference type="InterPro" id="IPR005475">
    <property type="entry name" value="Transketolase-like_Pyr-bd"/>
</dbReference>
<dbReference type="GO" id="GO:0005829">
    <property type="term" value="C:cytosol"/>
    <property type="evidence" value="ECO:0007669"/>
    <property type="project" value="TreeGrafter"/>
</dbReference>
<evidence type="ECO:0000256" key="2">
    <source>
        <dbReference type="ARBA" id="ARBA00003906"/>
    </source>
</evidence>
<dbReference type="InterPro" id="IPR031717">
    <property type="entry name" value="ODO-1/KGD_C"/>
</dbReference>
<keyword evidence="7" id="KW-0786">Thiamine pyrophosphate</keyword>
<dbReference type="InterPro" id="IPR011603">
    <property type="entry name" value="2oxoglutarate_DH_E1"/>
</dbReference>
<dbReference type="GO" id="GO:0004591">
    <property type="term" value="F:oxoglutarate dehydrogenase (succinyl-transferring) activity"/>
    <property type="evidence" value="ECO:0007669"/>
    <property type="project" value="UniProtKB-EC"/>
</dbReference>
<evidence type="ECO:0000256" key="4">
    <source>
        <dbReference type="ARBA" id="ARBA00012280"/>
    </source>
</evidence>
<dbReference type="Pfam" id="PF16870">
    <property type="entry name" value="OxoGdeHyase_C"/>
    <property type="match status" value="1"/>
</dbReference>
<dbReference type="Proteomes" id="UP000031637">
    <property type="component" value="Chromosome"/>
</dbReference>
<dbReference type="PANTHER" id="PTHR23152">
    <property type="entry name" value="2-OXOGLUTARATE DEHYDROGENASE"/>
    <property type="match status" value="1"/>
</dbReference>
<dbReference type="NCBIfam" id="NF006914">
    <property type="entry name" value="PRK09404.1"/>
    <property type="match status" value="1"/>
</dbReference>
<dbReference type="STRING" id="1223802.SUTH_01806"/>
<dbReference type="AlphaFoldDB" id="W0SI54"/>
<evidence type="ECO:0000256" key="1">
    <source>
        <dbReference type="ARBA" id="ARBA00001964"/>
    </source>
</evidence>
<accession>W0SI54</accession>
<keyword evidence="6" id="KW-0560">Oxidoreductase</keyword>
<dbReference type="InterPro" id="IPR042179">
    <property type="entry name" value="KGD_C_sf"/>
</dbReference>
<dbReference type="InterPro" id="IPR029061">
    <property type="entry name" value="THDP-binding"/>
</dbReference>
<dbReference type="Gene3D" id="3.40.50.11610">
    <property type="entry name" value="Multifunctional 2-oxoglutarate metabolism enzyme, C-terminal domain"/>
    <property type="match status" value="1"/>
</dbReference>
<dbReference type="NCBIfam" id="NF008907">
    <property type="entry name" value="PRK12270.1"/>
    <property type="match status" value="1"/>
</dbReference>
<dbReference type="PANTHER" id="PTHR23152:SF4">
    <property type="entry name" value="2-OXOADIPATE DEHYDROGENASE COMPLEX COMPONENT E1"/>
    <property type="match status" value="1"/>
</dbReference>
<dbReference type="EC" id="1.2.4.2" evidence="4"/>
<feature type="domain" description="Transketolase-like pyrimidine-binding" evidence="9">
    <location>
        <begin position="595"/>
        <end position="792"/>
    </location>
</feature>
<evidence type="ECO:0000256" key="6">
    <source>
        <dbReference type="ARBA" id="ARBA00023002"/>
    </source>
</evidence>
<dbReference type="Gene3D" id="3.40.50.970">
    <property type="match status" value="1"/>
</dbReference>
<dbReference type="GO" id="GO:0030976">
    <property type="term" value="F:thiamine pyrophosphate binding"/>
    <property type="evidence" value="ECO:0007669"/>
    <property type="project" value="InterPro"/>
</dbReference>
<gene>
    <name evidence="10" type="ORF">SUTH_01806</name>
</gene>
<dbReference type="NCBIfam" id="TIGR00239">
    <property type="entry name" value="2oxo_dh_E1"/>
    <property type="match status" value="1"/>
</dbReference>
<evidence type="ECO:0000259" key="9">
    <source>
        <dbReference type="SMART" id="SM00861"/>
    </source>
</evidence>
<dbReference type="Gene3D" id="1.10.287.1150">
    <property type="entry name" value="TPP helical domain"/>
    <property type="match status" value="1"/>
</dbReference>
<dbReference type="Pfam" id="PF02779">
    <property type="entry name" value="Transket_pyr"/>
    <property type="match status" value="1"/>
</dbReference>
<dbReference type="HOGENOM" id="CLU_004709_1_0_4"/>
<dbReference type="SUPFAM" id="SSF52518">
    <property type="entry name" value="Thiamin diphosphate-binding fold (THDP-binding)"/>
    <property type="match status" value="2"/>
</dbReference>
<dbReference type="RefSeq" id="WP_197539702.1">
    <property type="nucleotide sequence ID" value="NZ_AP012547.1"/>
</dbReference>
<reference evidence="10 11" key="1">
    <citation type="journal article" date="2014" name="Syst. Appl. Microbiol.">
        <title>Complete genomes of freshwater sulfur oxidizers Sulfuricella denitrificans skB26 and Sulfuritalea hydrogenivorans sk43H: genetic insights into the sulfur oxidation pathway of betaproteobacteria.</title>
        <authorList>
            <person name="Watanabe T."/>
            <person name="Kojima H."/>
            <person name="Fukui M."/>
        </authorList>
    </citation>
    <scope>NUCLEOTIDE SEQUENCE [LARGE SCALE GENOMIC DNA]</scope>
    <source>
        <strain evidence="10">DSM22779</strain>
    </source>
</reference>
<proteinExistence type="inferred from homology"/>
<dbReference type="SMART" id="SM00861">
    <property type="entry name" value="Transket_pyr"/>
    <property type="match status" value="1"/>
</dbReference>
<dbReference type="PIRSF" id="PIRSF000157">
    <property type="entry name" value="Oxoglu_dh_E1"/>
    <property type="match status" value="1"/>
</dbReference>
<comment type="function">
    <text evidence="2">E1 component of the 2-oxoglutarate dehydrogenase (OGDH) complex which catalyzes the decarboxylation of 2-oxoglutarate, the first step in the conversion of 2-oxoglutarate to succinyl-CoA and CO(2).</text>
</comment>
<dbReference type="FunFam" id="1.10.287.1150:FF:000004">
    <property type="entry name" value="2-oxoglutarate dehydrogenase E1 component"/>
    <property type="match status" value="1"/>
</dbReference>
<dbReference type="InterPro" id="IPR001017">
    <property type="entry name" value="DH_E1"/>
</dbReference>
<name>W0SI54_9PROT</name>
<protein>
    <recommendedName>
        <fullName evidence="5">2-oxoglutarate dehydrogenase E1 component</fullName>
        <ecNumber evidence="4">1.2.4.2</ecNumber>
    </recommendedName>
    <alternativeName>
        <fullName evidence="8">Alpha-ketoglutarate dehydrogenase</fullName>
    </alternativeName>
</protein>
<evidence type="ECO:0000313" key="11">
    <source>
        <dbReference type="Proteomes" id="UP000031637"/>
    </source>
</evidence>
<evidence type="ECO:0000313" key="10">
    <source>
        <dbReference type="EMBL" id="BAO29598.1"/>
    </source>
</evidence>
<dbReference type="GO" id="GO:0006099">
    <property type="term" value="P:tricarboxylic acid cycle"/>
    <property type="evidence" value="ECO:0007669"/>
    <property type="project" value="TreeGrafter"/>
</dbReference>
<dbReference type="InterPro" id="IPR032106">
    <property type="entry name" value="2-oxogl_dehyd_N"/>
</dbReference>
<keyword evidence="11" id="KW-1185">Reference proteome</keyword>
<dbReference type="KEGG" id="shd:SUTH_01806"/>
<dbReference type="EMBL" id="AP012547">
    <property type="protein sequence ID" value="BAO29598.1"/>
    <property type="molecule type" value="Genomic_DNA"/>
</dbReference>
<dbReference type="CDD" id="cd02016">
    <property type="entry name" value="TPP_E1_OGDC_like"/>
    <property type="match status" value="1"/>
</dbReference>
<evidence type="ECO:0000256" key="5">
    <source>
        <dbReference type="ARBA" id="ARBA00013321"/>
    </source>
</evidence>
<dbReference type="GO" id="GO:0045252">
    <property type="term" value="C:oxoglutarate dehydrogenase complex"/>
    <property type="evidence" value="ECO:0007669"/>
    <property type="project" value="TreeGrafter"/>
</dbReference>
<sequence>MKQMLANSYLFGTNTPYIEALYDAYLSNPASVEPAWRDYFDKLGTLPGAGNYTGPDVAHYPVITSFAQRAKDGTLQASAHATTQSDAKQVKVLQLINAYRFLGNRWAQLDPLKRSERPAIPELEPSHYGFTEADLGQVFQTGSFAAVPDNATLREILEACRQTFCGTIGAEFMYLSDVGQKRWLQSKLEPLRATPAYSPEEKKRFLVQLTHAETLERYLHTKYVGQKRFSLEGGEALILAMDQLIRTAGTVGVQEMVIGMAHRGRLNVLVNTLGKQPSMLFDEFEGKKKQALSAGDVKYHMGYSSDVGTPGGPVHLTLAFNPSHLEIVNPVVAGSVYACQVRRGPEGKLQALPVLIHGDAAVAGQGVNQEMLNFSQTRGYGTGGTVHIVVNNQIGFTTSDLRDYRSSLYCTDIFKMVEAPIFHVNGDDPEAVALVTQIAMEFRQEFKKDVVIDIICFRKLGHNEQDEPMVTQPLMYKTIAQHPGTRKLYADKLAAQGVLGPNDADQMIKDYRAALDEGRHLIDPVISDYHSKFSIDWTPFIDVPYTEKCDTTVSKTELQRMSKRLTDIPANFTLHSRVQKIIDDRKAMGEGKLPVDWGMGENLAYATLVAAGYNIRVSGEDVGRGTFFHRHAALHDQNREKWDVGTYWPLQHIQENQGRFMCFDSVLSEEAVLAFEYGFATAAPNEMVVWEAQFGDFANGAQVVIDQFLSSGEAKWGRGCGLVLLLPHGYEGQGPEHSSARLERYMQLSAEFNWEVCVPSNAAQIYHLLRRQMLRKQRKPLIVMTPKSLLRHKDATSSIDELANGTFQTIIGETEKVDAKKVTRMITCAGKIYFDLLAARREKKIDNVVLVRVEQLYPFDDRKLADEMKKYPNLKELIWCQEEPLNQGAWYAKHHRLSELIKKGQTLNVVARPASASPAVGYAAKHTLQQKEVVNAALGIKE</sequence>